<organism evidence="2 3">
    <name type="scientific">Panicum virgatum</name>
    <name type="common">Blackwell switchgrass</name>
    <dbReference type="NCBI Taxonomy" id="38727"/>
    <lineage>
        <taxon>Eukaryota</taxon>
        <taxon>Viridiplantae</taxon>
        <taxon>Streptophyta</taxon>
        <taxon>Embryophyta</taxon>
        <taxon>Tracheophyta</taxon>
        <taxon>Spermatophyta</taxon>
        <taxon>Magnoliopsida</taxon>
        <taxon>Liliopsida</taxon>
        <taxon>Poales</taxon>
        <taxon>Poaceae</taxon>
        <taxon>PACMAD clade</taxon>
        <taxon>Panicoideae</taxon>
        <taxon>Panicodae</taxon>
        <taxon>Paniceae</taxon>
        <taxon>Panicinae</taxon>
        <taxon>Panicum</taxon>
        <taxon>Panicum sect. Hiantes</taxon>
    </lineage>
</organism>
<dbReference type="PANTHER" id="PTHR14209">
    <property type="entry name" value="ISOAMYL ACETATE-HYDROLYZING ESTERASE 1"/>
    <property type="match status" value="1"/>
</dbReference>
<dbReference type="InterPro" id="IPR036514">
    <property type="entry name" value="SGNH_hydro_sf"/>
</dbReference>
<dbReference type="InterPro" id="IPR001087">
    <property type="entry name" value="GDSL"/>
</dbReference>
<proteinExistence type="inferred from homology"/>
<evidence type="ECO:0008006" key="4">
    <source>
        <dbReference type="Google" id="ProtNLM"/>
    </source>
</evidence>
<dbReference type="Gene3D" id="3.40.50.1110">
    <property type="entry name" value="SGNH hydrolase"/>
    <property type="match status" value="1"/>
</dbReference>
<dbReference type="EMBL" id="CM029046">
    <property type="protein sequence ID" value="KAG2588930.1"/>
    <property type="molecule type" value="Genomic_DNA"/>
</dbReference>
<dbReference type="InterPro" id="IPR045136">
    <property type="entry name" value="Iah1-like"/>
</dbReference>
<comment type="similarity">
    <text evidence="1">Belongs to the 'GDSL' lipolytic enzyme family.</text>
</comment>
<evidence type="ECO:0000313" key="2">
    <source>
        <dbReference type="EMBL" id="KAG2588931.1"/>
    </source>
</evidence>
<evidence type="ECO:0000313" key="3">
    <source>
        <dbReference type="Proteomes" id="UP000823388"/>
    </source>
</evidence>
<dbReference type="GO" id="GO:0016788">
    <property type="term" value="F:hydrolase activity, acting on ester bonds"/>
    <property type="evidence" value="ECO:0007669"/>
    <property type="project" value="InterPro"/>
</dbReference>
<reference evidence="2 3" key="1">
    <citation type="submission" date="2020-05" db="EMBL/GenBank/DDBJ databases">
        <title>WGS assembly of Panicum virgatum.</title>
        <authorList>
            <person name="Lovell J.T."/>
            <person name="Jenkins J."/>
            <person name="Shu S."/>
            <person name="Juenger T.E."/>
            <person name="Schmutz J."/>
        </authorList>
    </citation>
    <scope>NUCLEOTIDE SEQUENCE [LARGE SCALE GENOMIC DNA]</scope>
    <source>
        <strain evidence="2">AP13</strain>
        <strain evidence="3">cv. AP13</strain>
    </source>
</reference>
<gene>
    <name evidence="2" type="ORF">PVAP13_5NG254100</name>
</gene>
<accession>A0A8T0RRC2</accession>
<dbReference type="EMBL" id="CM029046">
    <property type="protein sequence ID" value="KAG2588931.1"/>
    <property type="molecule type" value="Genomic_DNA"/>
</dbReference>
<dbReference type="PANTHER" id="PTHR14209:SF36">
    <property type="entry name" value="GDSL-LIKE LIPASE_ACYLHYDROLASE FAMILY PROTEIN, EXPRESSED"/>
    <property type="match status" value="1"/>
</dbReference>
<comment type="caution">
    <text evidence="2">The sequence shown here is derived from an EMBL/GenBank/DDBJ whole genome shotgun (WGS) entry which is preliminary data.</text>
</comment>
<name>A0A8T0RRC2_PANVG</name>
<dbReference type="SUPFAM" id="SSF52266">
    <property type="entry name" value="SGNH hydrolase"/>
    <property type="match status" value="1"/>
</dbReference>
<sequence>MHHIFPLDGIAPPLATTIFFGANDAALLGRTNERQHVPISEYKENLRNIVNHLKDCSNSMVIVLITPPPIDEEGREDLHSWSLYGENERKLPERTNEMAGVYAGQCIELAREIHIPCVNIWSKLQETEGADALPK</sequence>
<evidence type="ECO:0000256" key="1">
    <source>
        <dbReference type="ARBA" id="ARBA00008668"/>
    </source>
</evidence>
<keyword evidence="3" id="KW-1185">Reference proteome</keyword>
<dbReference type="Pfam" id="PF00657">
    <property type="entry name" value="Lipase_GDSL"/>
    <property type="match status" value="1"/>
</dbReference>
<dbReference type="Proteomes" id="UP000823388">
    <property type="component" value="Chromosome 5N"/>
</dbReference>
<dbReference type="AlphaFoldDB" id="A0A8T0RRC2"/>
<protein>
    <recommendedName>
        <fullName evidence="4">SGNH hydrolase-type esterase domain-containing protein</fullName>
    </recommendedName>
</protein>